<protein>
    <submittedName>
        <fullName evidence="7">Energy-coupling factor transport system permease protein</fullName>
    </submittedName>
</protein>
<dbReference type="OrthoDB" id="166227at2"/>
<evidence type="ECO:0000313" key="7">
    <source>
        <dbReference type="EMBL" id="SHJ56379.1"/>
    </source>
</evidence>
<reference evidence="7 8" key="1">
    <citation type="submission" date="2016-11" db="EMBL/GenBank/DDBJ databases">
        <authorList>
            <person name="Jaros S."/>
            <person name="Januszkiewicz K."/>
            <person name="Wedrychowicz H."/>
        </authorList>
    </citation>
    <scope>NUCLEOTIDE SEQUENCE [LARGE SCALE GENOMIC DNA]</scope>
    <source>
        <strain evidence="7 8">DSM 15480</strain>
    </source>
</reference>
<feature type="transmembrane region" description="Helical" evidence="6">
    <location>
        <begin position="244"/>
        <end position="264"/>
    </location>
</feature>
<sequence>MDNEKFIDSFRGYQTTGNWLMDLNPLTKLNIALATGFISMLVRDWKFGIVVCVIYFLIAAYVKKLKGFTKSFMAAFVVLGLFTVFVRLISNRGEGNVVFSILGWNWTDVALQKGFDMAFFIVGFAGPIILFFLTTPMKDLTYACEKKGVSATVSYVILVSFKTITELGKSASTILDSQKSRGIETDGNVFVRIKALLPIISPLALSAISYTEEKTIAMDARAFSVTTPHTHLRELKPSAGYEKWLGLFFDLLLVGTVVIKIMGII</sequence>
<keyword evidence="5 6" id="KW-0472">Membrane</keyword>
<feature type="transmembrane region" description="Helical" evidence="6">
    <location>
        <begin position="45"/>
        <end position="62"/>
    </location>
</feature>
<dbReference type="Proteomes" id="UP000184301">
    <property type="component" value="Unassembled WGS sequence"/>
</dbReference>
<keyword evidence="2" id="KW-1003">Cell membrane</keyword>
<dbReference type="AlphaFoldDB" id="A0A1M6KBV8"/>
<evidence type="ECO:0000256" key="5">
    <source>
        <dbReference type="ARBA" id="ARBA00023136"/>
    </source>
</evidence>
<evidence type="ECO:0000256" key="4">
    <source>
        <dbReference type="ARBA" id="ARBA00022989"/>
    </source>
</evidence>
<dbReference type="PANTHER" id="PTHR34857:SF2">
    <property type="entry name" value="SLL0384 PROTEIN"/>
    <property type="match status" value="1"/>
</dbReference>
<evidence type="ECO:0000256" key="2">
    <source>
        <dbReference type="ARBA" id="ARBA00022475"/>
    </source>
</evidence>
<dbReference type="PANTHER" id="PTHR34857">
    <property type="entry name" value="SLL0384 PROTEIN"/>
    <property type="match status" value="1"/>
</dbReference>
<evidence type="ECO:0000256" key="3">
    <source>
        <dbReference type="ARBA" id="ARBA00022692"/>
    </source>
</evidence>
<dbReference type="Pfam" id="PF02361">
    <property type="entry name" value="CbiQ"/>
    <property type="match status" value="1"/>
</dbReference>
<name>A0A1M6KBV8_9FIRM</name>
<feature type="transmembrane region" description="Helical" evidence="6">
    <location>
        <begin position="110"/>
        <end position="133"/>
    </location>
</feature>
<proteinExistence type="predicted"/>
<comment type="subcellular location">
    <subcellularLocation>
        <location evidence="1">Membrane</location>
        <topology evidence="1">Multi-pass membrane protein</topology>
    </subcellularLocation>
</comment>
<organism evidence="7 8">
    <name type="scientific">Hespellia stercorisuis DSM 15480</name>
    <dbReference type="NCBI Taxonomy" id="1121950"/>
    <lineage>
        <taxon>Bacteria</taxon>
        <taxon>Bacillati</taxon>
        <taxon>Bacillota</taxon>
        <taxon>Clostridia</taxon>
        <taxon>Lachnospirales</taxon>
        <taxon>Lachnospiraceae</taxon>
        <taxon>Hespellia</taxon>
    </lineage>
</organism>
<accession>A0A1M6KBV8</accession>
<dbReference type="EMBL" id="FQZY01000011">
    <property type="protein sequence ID" value="SHJ56379.1"/>
    <property type="molecule type" value="Genomic_DNA"/>
</dbReference>
<dbReference type="GO" id="GO:0005886">
    <property type="term" value="C:plasma membrane"/>
    <property type="evidence" value="ECO:0007669"/>
    <property type="project" value="UniProtKB-ARBA"/>
</dbReference>
<dbReference type="RefSeq" id="WP_073105802.1">
    <property type="nucleotide sequence ID" value="NZ_FQZY01000011.1"/>
</dbReference>
<dbReference type="STRING" id="1121950.SAMN02745243_00880"/>
<dbReference type="CDD" id="cd16914">
    <property type="entry name" value="EcfT"/>
    <property type="match status" value="1"/>
</dbReference>
<feature type="transmembrane region" description="Helical" evidence="6">
    <location>
        <begin position="71"/>
        <end position="90"/>
    </location>
</feature>
<evidence type="ECO:0000256" key="1">
    <source>
        <dbReference type="ARBA" id="ARBA00004141"/>
    </source>
</evidence>
<dbReference type="InterPro" id="IPR003339">
    <property type="entry name" value="ABC/ECF_trnsptr_transmembrane"/>
</dbReference>
<keyword evidence="4 6" id="KW-1133">Transmembrane helix</keyword>
<keyword evidence="3 6" id="KW-0812">Transmembrane</keyword>
<gene>
    <name evidence="7" type="ORF">SAMN02745243_00880</name>
</gene>
<dbReference type="InterPro" id="IPR051611">
    <property type="entry name" value="ECF_transporter_component"/>
</dbReference>
<evidence type="ECO:0000256" key="6">
    <source>
        <dbReference type="SAM" id="Phobius"/>
    </source>
</evidence>
<keyword evidence="8" id="KW-1185">Reference proteome</keyword>
<evidence type="ECO:0000313" key="8">
    <source>
        <dbReference type="Proteomes" id="UP000184301"/>
    </source>
</evidence>